<evidence type="ECO:0000313" key="3">
    <source>
        <dbReference type="EMBL" id="AIC09972.1"/>
    </source>
</evidence>
<dbReference type="AlphaFoldDB" id="A0A060HAN2"/>
<dbReference type="PATRIC" id="fig|155920.8.peg.1216"/>
<dbReference type="Proteomes" id="UP000027215">
    <property type="component" value="Chromosome"/>
</dbReference>
<protein>
    <recommendedName>
        <fullName evidence="5">Phage major tail tube protein</fullName>
    </recommendedName>
</protein>
<dbReference type="GeneID" id="93904879"/>
<evidence type="ECO:0000313" key="1">
    <source>
        <dbReference type="EMBL" id="AIC09497.1"/>
    </source>
</evidence>
<dbReference type="InterPro" id="IPR006498">
    <property type="entry name" value="Tail_tube"/>
</dbReference>
<dbReference type="KEGG" id="xfs:D934_06410"/>
<dbReference type="EMBL" id="CP006696">
    <property type="protein sequence ID" value="AIC09497.1"/>
    <property type="molecule type" value="Genomic_DNA"/>
</dbReference>
<dbReference type="Pfam" id="PF04985">
    <property type="entry name" value="Phage_tube"/>
    <property type="match status" value="1"/>
</dbReference>
<reference evidence="3 4" key="1">
    <citation type="submission" date="2013-08" db="EMBL/GenBank/DDBJ databases">
        <authorList>
            <person name="Stouthamer R."/>
            <person name="Nunney L."/>
        </authorList>
    </citation>
    <scope>NUCLEOTIDE SEQUENCE [LARGE SCALE GENOMIC DNA]</scope>
    <source>
        <strain evidence="3">Ann-1</strain>
        <strain evidence="4">ann-1</strain>
    </source>
</reference>
<dbReference type="RefSeq" id="WP_004086986.1">
    <property type="nucleotide sequence ID" value="NZ_CP006696.1"/>
</dbReference>
<sequence>MSAPRHILKHLNLFIDGKGYAGQVEDINLPKLTLKTEEFRGGGMLAPVELTMGMEKLETDVSLICYSSDALLLFGVTEGKQVNCTVRGFLESFDGTTTSLAIHLRGKVKEIDRGTWKPPDKSSLKLALALSYYKEVHNATVIHEIDIENMIFQQNGIDLLAPARNALGL</sequence>
<organism evidence="3 4">
    <name type="scientific">Xylella fastidiosa subsp. sandyi Ann-1</name>
    <dbReference type="NCBI Taxonomy" id="155920"/>
    <lineage>
        <taxon>Bacteria</taxon>
        <taxon>Pseudomonadati</taxon>
        <taxon>Pseudomonadota</taxon>
        <taxon>Gammaproteobacteria</taxon>
        <taxon>Lysobacterales</taxon>
        <taxon>Lysobacteraceae</taxon>
        <taxon>Xylella</taxon>
    </lineage>
</organism>
<evidence type="ECO:0000313" key="4">
    <source>
        <dbReference type="Proteomes" id="UP000027215"/>
    </source>
</evidence>
<accession>A0A060HAN2</accession>
<dbReference type="NCBIfam" id="TIGR01611">
    <property type="entry name" value="tail_tube"/>
    <property type="match status" value="1"/>
</dbReference>
<dbReference type="KEGG" id="xfs:D934_02920"/>
<dbReference type="HOGENOM" id="CLU_130297_2_0_6"/>
<evidence type="ECO:0000313" key="2">
    <source>
        <dbReference type="EMBL" id="AIC09802.1"/>
    </source>
</evidence>
<gene>
    <name evidence="1" type="ORF">D934_02920</name>
    <name evidence="2" type="ORF">D934_05085</name>
    <name evidence="3" type="ORF">D934_06410</name>
</gene>
<evidence type="ECO:0008006" key="5">
    <source>
        <dbReference type="Google" id="ProtNLM"/>
    </source>
</evidence>
<dbReference type="EMBL" id="CP006696">
    <property type="protein sequence ID" value="AIC09972.1"/>
    <property type="molecule type" value="Genomic_DNA"/>
</dbReference>
<proteinExistence type="predicted"/>
<dbReference type="KEGG" id="xfs:D934_05085"/>
<name>A0A060HAN2_XYLFS</name>
<dbReference type="EMBL" id="CP006696">
    <property type="protein sequence ID" value="AIC09802.1"/>
    <property type="molecule type" value="Genomic_DNA"/>
</dbReference>